<name>A0A7R8WDI2_9CRUS</name>
<accession>A0A7R8WDI2</accession>
<dbReference type="AlphaFoldDB" id="A0A7R8WDI2"/>
<protein>
    <submittedName>
        <fullName evidence="1">Uncharacterized protein</fullName>
    </submittedName>
</protein>
<dbReference type="EMBL" id="OB660970">
    <property type="protein sequence ID" value="CAD7226900.1"/>
    <property type="molecule type" value="Genomic_DNA"/>
</dbReference>
<organism evidence="1">
    <name type="scientific">Cyprideis torosa</name>
    <dbReference type="NCBI Taxonomy" id="163714"/>
    <lineage>
        <taxon>Eukaryota</taxon>
        <taxon>Metazoa</taxon>
        <taxon>Ecdysozoa</taxon>
        <taxon>Arthropoda</taxon>
        <taxon>Crustacea</taxon>
        <taxon>Oligostraca</taxon>
        <taxon>Ostracoda</taxon>
        <taxon>Podocopa</taxon>
        <taxon>Podocopida</taxon>
        <taxon>Cytherocopina</taxon>
        <taxon>Cytheroidea</taxon>
        <taxon>Cytherideidae</taxon>
        <taxon>Cyprideis</taxon>
    </lineage>
</organism>
<proteinExistence type="predicted"/>
<reference evidence="1" key="1">
    <citation type="submission" date="2020-11" db="EMBL/GenBank/DDBJ databases">
        <authorList>
            <person name="Tran Van P."/>
        </authorList>
    </citation>
    <scope>NUCLEOTIDE SEQUENCE</scope>
</reference>
<gene>
    <name evidence="1" type="ORF">CTOB1V02_LOCUS4812</name>
</gene>
<dbReference type="OrthoDB" id="17907at2759"/>
<evidence type="ECO:0000313" key="1">
    <source>
        <dbReference type="EMBL" id="CAD7226900.1"/>
    </source>
</evidence>
<sequence length="522" mass="59626">MYCNVKGAVEKRVRTPSRSDPDASLVTLKMLPRRRFLEAMTDALRERDPINGAKFFLLSIRKVAGGTHQGRGLLMPWYLGRTVMEYHPRADAERIATFTRDFLYETRVGGVCQLAALDYASGLLRDGKFDAVSTVFKELSAIRRFGRKNVSEVGMYRRFRSLCLALAMYGLLNSDAHDPHDEQAEAALGHFDSASSYEGCWDGIVEIVGELNRVLRRPDDFPDYLYAFLRRKQLGGFGLRFTRECLTEYYADNVPESVWEALRTAEDIQSLEDPEIYMAAVKKFQLIAPNERQRISQVGRILTLIDTPGHFSDLDLWTRLTKLLEDLFEEQHNDDEDQCFEQFLFHVVRGDWDLLHFQSIEEENPRLVSEKALICLAVFGPDSPLASKVESSPQKSVNGRRPTFEYIHSKFTNWRNVAGKTSGHEETCVVDVFQTSTTCVVDVNATSSIEKNITRREKKITLRKKSGAVKRKSSVSLSVARPPRKKSEIEKEADLIIYQRLLTLKKEAQKEALKKEAQKEAY</sequence>